<sequence length="208" mass="24646">MDKSLRHFAYYAALILVIEGSDLPYLIEVINEIFVNDNGFYLKIIIQSLFIRQPSNPTIVRQIFISLHKNIRYFTQPSVWTNCKEILELIFTLEIEQITSNIQNTSIKITKSYLMMIQNCTEDLEVFLKQYLIEFINVENNFQHNIKEEHIAVIAKWIIEMSIGLFNPIKFSIFTFIHNQQFPRVQNATFKALNSIFIYHLPRKEHII</sequence>
<gene>
    <name evidence="2" type="ORF">JXQ802_LOCUS37360</name>
    <name evidence="1" type="ORF">PYM288_LOCUS23976</name>
</gene>
<evidence type="ECO:0000313" key="1">
    <source>
        <dbReference type="EMBL" id="CAF1184182.1"/>
    </source>
</evidence>
<comment type="caution">
    <text evidence="2">The sequence shown here is derived from an EMBL/GenBank/DDBJ whole genome shotgun (WGS) entry which is preliminary data.</text>
</comment>
<dbReference type="Proteomes" id="UP000663870">
    <property type="component" value="Unassembled WGS sequence"/>
</dbReference>
<dbReference type="Proteomes" id="UP000663854">
    <property type="component" value="Unassembled WGS sequence"/>
</dbReference>
<proteinExistence type="predicted"/>
<protein>
    <submittedName>
        <fullName evidence="2">Uncharacterized protein</fullName>
    </submittedName>
</protein>
<evidence type="ECO:0000313" key="3">
    <source>
        <dbReference type="Proteomes" id="UP000663870"/>
    </source>
</evidence>
<accession>A0A815PBK6</accession>
<keyword evidence="3" id="KW-1185">Reference proteome</keyword>
<name>A0A815PBK6_9BILA</name>
<reference evidence="2" key="1">
    <citation type="submission" date="2021-02" db="EMBL/GenBank/DDBJ databases">
        <authorList>
            <person name="Nowell W R."/>
        </authorList>
    </citation>
    <scope>NUCLEOTIDE SEQUENCE</scope>
</reference>
<dbReference type="EMBL" id="CAJNOH010001164">
    <property type="protein sequence ID" value="CAF1184182.1"/>
    <property type="molecule type" value="Genomic_DNA"/>
</dbReference>
<organism evidence="2 3">
    <name type="scientific">Rotaria sordida</name>
    <dbReference type="NCBI Taxonomy" id="392033"/>
    <lineage>
        <taxon>Eukaryota</taxon>
        <taxon>Metazoa</taxon>
        <taxon>Spiralia</taxon>
        <taxon>Gnathifera</taxon>
        <taxon>Rotifera</taxon>
        <taxon>Eurotatoria</taxon>
        <taxon>Bdelloidea</taxon>
        <taxon>Philodinida</taxon>
        <taxon>Philodinidae</taxon>
        <taxon>Rotaria</taxon>
    </lineage>
</organism>
<dbReference type="AlphaFoldDB" id="A0A815PBK6"/>
<dbReference type="EMBL" id="CAJNOL010001989">
    <property type="protein sequence ID" value="CAF1447074.1"/>
    <property type="molecule type" value="Genomic_DNA"/>
</dbReference>
<evidence type="ECO:0000313" key="2">
    <source>
        <dbReference type="EMBL" id="CAF1447074.1"/>
    </source>
</evidence>